<dbReference type="EMBL" id="OX465080">
    <property type="protein sequence ID" value="CAI9281777.1"/>
    <property type="molecule type" value="Genomic_DNA"/>
</dbReference>
<proteinExistence type="predicted"/>
<accession>A0AA35YXM5</accession>
<name>A0AA35YXM5_LACSI</name>
<evidence type="ECO:0000313" key="1">
    <source>
        <dbReference type="EMBL" id="CAI9281777.1"/>
    </source>
</evidence>
<organism evidence="1 2">
    <name type="scientific">Lactuca saligna</name>
    <name type="common">Willowleaf lettuce</name>
    <dbReference type="NCBI Taxonomy" id="75948"/>
    <lineage>
        <taxon>Eukaryota</taxon>
        <taxon>Viridiplantae</taxon>
        <taxon>Streptophyta</taxon>
        <taxon>Embryophyta</taxon>
        <taxon>Tracheophyta</taxon>
        <taxon>Spermatophyta</taxon>
        <taxon>Magnoliopsida</taxon>
        <taxon>eudicotyledons</taxon>
        <taxon>Gunneridae</taxon>
        <taxon>Pentapetalae</taxon>
        <taxon>asterids</taxon>
        <taxon>campanulids</taxon>
        <taxon>Asterales</taxon>
        <taxon>Asteraceae</taxon>
        <taxon>Cichorioideae</taxon>
        <taxon>Cichorieae</taxon>
        <taxon>Lactucinae</taxon>
        <taxon>Lactuca</taxon>
    </lineage>
</organism>
<protein>
    <submittedName>
        <fullName evidence="1">Uncharacterized protein</fullName>
    </submittedName>
</protein>
<dbReference type="AlphaFoldDB" id="A0AA35YXM5"/>
<dbReference type="Proteomes" id="UP001177003">
    <property type="component" value="Chromosome 4"/>
</dbReference>
<gene>
    <name evidence="1" type="ORF">LSALG_LOCUS21451</name>
</gene>
<reference evidence="1" key="1">
    <citation type="submission" date="2023-04" db="EMBL/GenBank/DDBJ databases">
        <authorList>
            <person name="Vijverberg K."/>
            <person name="Xiong W."/>
            <person name="Schranz E."/>
        </authorList>
    </citation>
    <scope>NUCLEOTIDE SEQUENCE</scope>
</reference>
<evidence type="ECO:0000313" key="2">
    <source>
        <dbReference type="Proteomes" id="UP001177003"/>
    </source>
</evidence>
<keyword evidence="2" id="KW-1185">Reference proteome</keyword>
<sequence length="176" mass="19771">MKQFLDHPRVQEQLEVLMNSNEVLEDHSIDPRKILSHPIVSNQFHDPDAIISNPLGKPSPVCSDHALVIGESSTSIIGFTNPNDPIRLNSSAEKHKEPIIFLQYQFSLITSMPSQGKVYESANGFVGIRSVMESFISGCRIHRGFIDLWSAFLNDLEKYKGHTTSSRFFKPCSLTV</sequence>